<dbReference type="RefSeq" id="WP_129222038.1">
    <property type="nucleotide sequence ID" value="NZ_QYBC01000034.1"/>
</dbReference>
<dbReference type="EMBL" id="QYBC01000034">
    <property type="protein sequence ID" value="RYB01588.1"/>
    <property type="molecule type" value="Genomic_DNA"/>
</dbReference>
<dbReference type="PANTHER" id="PTHR43537">
    <property type="entry name" value="TRANSCRIPTIONAL REGULATOR, GNTR FAMILY"/>
    <property type="match status" value="1"/>
</dbReference>
<dbReference type="SUPFAM" id="SSF46785">
    <property type="entry name" value="Winged helix' DNA-binding domain"/>
    <property type="match status" value="1"/>
</dbReference>
<dbReference type="GO" id="GO:0003700">
    <property type="term" value="F:DNA-binding transcription factor activity"/>
    <property type="evidence" value="ECO:0007669"/>
    <property type="project" value="InterPro"/>
</dbReference>
<keyword evidence="6" id="KW-1185">Reference proteome</keyword>
<dbReference type="InterPro" id="IPR036390">
    <property type="entry name" value="WH_DNA-bd_sf"/>
</dbReference>
<dbReference type="PANTHER" id="PTHR43537:SF5">
    <property type="entry name" value="UXU OPERON TRANSCRIPTIONAL REGULATOR"/>
    <property type="match status" value="1"/>
</dbReference>
<dbReference type="InterPro" id="IPR011711">
    <property type="entry name" value="GntR_C"/>
</dbReference>
<sequence length="234" mass="24846">MEIAPSAPDPTAAADRLRALVSELCGTPDLALPPERDLSARFGVSRRAIRQALADLAAEGRVWRRQGKGTFPGPAPAVVVPTLPRMAARTNFAEVMEVRVSLEPELAALAAARAAPEQLALIRRLAARTAAQTADTPAAALEDWDGALHRAIAEAAGNRLFLDLFVMVDRIRHDAAWRDARASVRTPDRLARSAAEHVALAEAIGRRDAAAAAGIMRHHLGTLRDALAAGPDHG</sequence>
<dbReference type="OrthoDB" id="284307at2"/>
<dbReference type="InterPro" id="IPR008920">
    <property type="entry name" value="TF_FadR/GntR_C"/>
</dbReference>
<dbReference type="SMART" id="SM00345">
    <property type="entry name" value="HTH_GNTR"/>
    <property type="match status" value="1"/>
</dbReference>
<gene>
    <name evidence="5" type="ORF">D3272_25380</name>
</gene>
<accession>A0A4Q2R9Q9</accession>
<protein>
    <submittedName>
        <fullName evidence="5">FadR family transcriptional regulator</fullName>
    </submittedName>
</protein>
<dbReference type="PROSITE" id="PS50949">
    <property type="entry name" value="HTH_GNTR"/>
    <property type="match status" value="1"/>
</dbReference>
<dbReference type="AlphaFoldDB" id="A0A4Q2R9Q9"/>
<evidence type="ECO:0000313" key="5">
    <source>
        <dbReference type="EMBL" id="RYB01588.1"/>
    </source>
</evidence>
<dbReference type="Pfam" id="PF07729">
    <property type="entry name" value="FCD"/>
    <property type="match status" value="1"/>
</dbReference>
<keyword evidence="3" id="KW-0804">Transcription</keyword>
<comment type="caution">
    <text evidence="5">The sequence shown here is derived from an EMBL/GenBank/DDBJ whole genome shotgun (WGS) entry which is preliminary data.</text>
</comment>
<keyword evidence="2" id="KW-0238">DNA-binding</keyword>
<dbReference type="Pfam" id="PF00392">
    <property type="entry name" value="GntR"/>
    <property type="match status" value="1"/>
</dbReference>
<dbReference type="SMART" id="SM00895">
    <property type="entry name" value="FCD"/>
    <property type="match status" value="1"/>
</dbReference>
<evidence type="ECO:0000256" key="1">
    <source>
        <dbReference type="ARBA" id="ARBA00023015"/>
    </source>
</evidence>
<dbReference type="InterPro" id="IPR000524">
    <property type="entry name" value="Tscrpt_reg_HTH_GntR"/>
</dbReference>
<dbReference type="Proteomes" id="UP000289411">
    <property type="component" value="Unassembled WGS sequence"/>
</dbReference>
<dbReference type="Gene3D" id="1.10.10.10">
    <property type="entry name" value="Winged helix-like DNA-binding domain superfamily/Winged helix DNA-binding domain"/>
    <property type="match status" value="1"/>
</dbReference>
<evidence type="ECO:0000256" key="2">
    <source>
        <dbReference type="ARBA" id="ARBA00023125"/>
    </source>
</evidence>
<dbReference type="Gene3D" id="1.20.120.530">
    <property type="entry name" value="GntR ligand-binding domain-like"/>
    <property type="match status" value="1"/>
</dbReference>
<proteinExistence type="predicted"/>
<dbReference type="CDD" id="cd07377">
    <property type="entry name" value="WHTH_GntR"/>
    <property type="match status" value="1"/>
</dbReference>
<dbReference type="SUPFAM" id="SSF48008">
    <property type="entry name" value="GntR ligand-binding domain-like"/>
    <property type="match status" value="1"/>
</dbReference>
<evidence type="ECO:0000259" key="4">
    <source>
        <dbReference type="PROSITE" id="PS50949"/>
    </source>
</evidence>
<dbReference type="InterPro" id="IPR036388">
    <property type="entry name" value="WH-like_DNA-bd_sf"/>
</dbReference>
<dbReference type="GO" id="GO:0003677">
    <property type="term" value="F:DNA binding"/>
    <property type="evidence" value="ECO:0007669"/>
    <property type="project" value="UniProtKB-KW"/>
</dbReference>
<reference evidence="5 6" key="1">
    <citation type="submission" date="2018-09" db="EMBL/GenBank/DDBJ databases">
        <authorList>
            <person name="Grouzdev D.S."/>
            <person name="Krutkina M.S."/>
        </authorList>
    </citation>
    <scope>NUCLEOTIDE SEQUENCE [LARGE SCALE GENOMIC DNA]</scope>
    <source>
        <strain evidence="5 6">RmlP001</strain>
    </source>
</reference>
<feature type="domain" description="HTH gntR-type" evidence="4">
    <location>
        <begin position="7"/>
        <end position="75"/>
    </location>
</feature>
<keyword evidence="1" id="KW-0805">Transcription regulation</keyword>
<organism evidence="5 6">
    <name type="scientific">Lichenibacterium ramalinae</name>
    <dbReference type="NCBI Taxonomy" id="2316527"/>
    <lineage>
        <taxon>Bacteria</taxon>
        <taxon>Pseudomonadati</taxon>
        <taxon>Pseudomonadota</taxon>
        <taxon>Alphaproteobacteria</taxon>
        <taxon>Hyphomicrobiales</taxon>
        <taxon>Lichenihabitantaceae</taxon>
        <taxon>Lichenibacterium</taxon>
    </lineage>
</organism>
<evidence type="ECO:0000256" key="3">
    <source>
        <dbReference type="ARBA" id="ARBA00023163"/>
    </source>
</evidence>
<evidence type="ECO:0000313" key="6">
    <source>
        <dbReference type="Proteomes" id="UP000289411"/>
    </source>
</evidence>
<dbReference type="PRINTS" id="PR00035">
    <property type="entry name" value="HTHGNTR"/>
</dbReference>
<reference evidence="5 6" key="2">
    <citation type="submission" date="2019-02" db="EMBL/GenBank/DDBJ databases">
        <title>'Lichenibacterium ramalinii' gen. nov. sp. nov., 'Lichenibacterium minor' gen. nov. sp. nov.</title>
        <authorList>
            <person name="Pankratov T."/>
        </authorList>
    </citation>
    <scope>NUCLEOTIDE SEQUENCE [LARGE SCALE GENOMIC DNA]</scope>
    <source>
        <strain evidence="5 6">RmlP001</strain>
    </source>
</reference>
<name>A0A4Q2R9Q9_9HYPH</name>